<dbReference type="Gene3D" id="1.10.10.10">
    <property type="entry name" value="Winged helix-like DNA-binding domain superfamily/Winged helix DNA-binding domain"/>
    <property type="match status" value="1"/>
</dbReference>
<evidence type="ECO:0000256" key="3">
    <source>
        <dbReference type="ARBA" id="ARBA00023163"/>
    </source>
</evidence>
<comment type="caution">
    <text evidence="6">The sequence shown here is derived from an EMBL/GenBank/DDBJ whole genome shotgun (WGS) entry which is preliminary data.</text>
</comment>
<evidence type="ECO:0000313" key="7">
    <source>
        <dbReference type="Proteomes" id="UP000238137"/>
    </source>
</evidence>
<sequence>MANTGETKRDTLFVGALAKGLRVLRAFDESKPEMSLGELAKRTGMDKSTIQRLANTLHLEGYLDKDPNTRRLRPSHAWLELAYCYYWSDPLVGTAMPKLIELSRQLGETINLAEISGDHIIYVSRLPCKRTYFAATIIGRRLPALSTSAGRAILSTWPEAEREAAIETWPLKVFTPRTVMDRDEIRRSIDETIANGFSVSRDQMLLNEMAIAAPIIGPDGRALAGVQCSVSAYTWDDARLRAEILPWLLDTANSISPALRS</sequence>
<evidence type="ECO:0000256" key="2">
    <source>
        <dbReference type="ARBA" id="ARBA00023125"/>
    </source>
</evidence>
<dbReference type="InterPro" id="IPR036390">
    <property type="entry name" value="WH_DNA-bd_sf"/>
</dbReference>
<dbReference type="InterPro" id="IPR005471">
    <property type="entry name" value="Tscrpt_reg_IclR_N"/>
</dbReference>
<evidence type="ECO:0000259" key="4">
    <source>
        <dbReference type="PROSITE" id="PS51077"/>
    </source>
</evidence>
<dbReference type="InterPro" id="IPR050707">
    <property type="entry name" value="HTH_MetabolicPath_Reg"/>
</dbReference>
<dbReference type="PANTHER" id="PTHR30136">
    <property type="entry name" value="HELIX-TURN-HELIX TRANSCRIPTIONAL REGULATOR, ICLR FAMILY"/>
    <property type="match status" value="1"/>
</dbReference>
<dbReference type="Proteomes" id="UP000238137">
    <property type="component" value="Unassembled WGS sequence"/>
</dbReference>
<evidence type="ECO:0000259" key="5">
    <source>
        <dbReference type="PROSITE" id="PS51078"/>
    </source>
</evidence>
<keyword evidence="1" id="KW-0805">Transcription regulation</keyword>
<evidence type="ECO:0000313" key="6">
    <source>
        <dbReference type="EMBL" id="RNF33418.1"/>
    </source>
</evidence>
<dbReference type="GO" id="GO:0003677">
    <property type="term" value="F:DNA binding"/>
    <property type="evidence" value="ECO:0007669"/>
    <property type="project" value="UniProtKB-KW"/>
</dbReference>
<reference evidence="6" key="1">
    <citation type="submission" date="2018-05" db="EMBL/GenBank/DDBJ databases">
        <title>Reclassification of Methylarcula marina and Methylarcula terricola as Paracoccus methylarcula sp.nov., comb.nov. and Paracoccus terricola comb.nov.</title>
        <authorList>
            <person name="Shmareva M.N."/>
            <person name="Doronina N.V."/>
            <person name="Vasilenko O.V."/>
            <person name="Tarlachkov S.V."/>
            <person name="Trotsenko Y.A."/>
        </authorList>
    </citation>
    <scope>NUCLEOTIDE SEQUENCE [LARGE SCALE GENOMIC DNA]</scope>
    <source>
        <strain evidence="6">VKM B-2159</strain>
    </source>
</reference>
<keyword evidence="2" id="KW-0238">DNA-binding</keyword>
<name>A0A422QTQ0_9RHOB</name>
<dbReference type="SMART" id="SM00346">
    <property type="entry name" value="HTH_ICLR"/>
    <property type="match status" value="1"/>
</dbReference>
<dbReference type="InterPro" id="IPR014757">
    <property type="entry name" value="Tscrpt_reg_IclR_C"/>
</dbReference>
<dbReference type="GO" id="GO:0003700">
    <property type="term" value="F:DNA-binding transcription factor activity"/>
    <property type="evidence" value="ECO:0007669"/>
    <property type="project" value="TreeGrafter"/>
</dbReference>
<gene>
    <name evidence="6" type="ORF">A7A09_016865</name>
</gene>
<dbReference type="EMBL" id="PXNQ02000011">
    <property type="protein sequence ID" value="RNF33418.1"/>
    <property type="molecule type" value="Genomic_DNA"/>
</dbReference>
<dbReference type="AlphaFoldDB" id="A0A422QTQ0"/>
<dbReference type="SUPFAM" id="SSF55781">
    <property type="entry name" value="GAF domain-like"/>
    <property type="match status" value="1"/>
</dbReference>
<dbReference type="PROSITE" id="PS51077">
    <property type="entry name" value="HTH_ICLR"/>
    <property type="match status" value="1"/>
</dbReference>
<feature type="domain" description="IclR-ED" evidence="5">
    <location>
        <begin position="77"/>
        <end position="261"/>
    </location>
</feature>
<dbReference type="Pfam" id="PF09339">
    <property type="entry name" value="HTH_IclR"/>
    <property type="match status" value="1"/>
</dbReference>
<dbReference type="OrthoDB" id="9807558at2"/>
<dbReference type="RefSeq" id="WP_106692485.1">
    <property type="nucleotide sequence ID" value="NZ_PXNQ02000011.1"/>
</dbReference>
<protein>
    <submittedName>
        <fullName evidence="6">IclR family transcriptional regulator</fullName>
    </submittedName>
</protein>
<organism evidence="6 7">
    <name type="scientific">Paracoccus methylarcula</name>
    <dbReference type="NCBI Taxonomy" id="72022"/>
    <lineage>
        <taxon>Bacteria</taxon>
        <taxon>Pseudomonadati</taxon>
        <taxon>Pseudomonadota</taxon>
        <taxon>Alphaproteobacteria</taxon>
        <taxon>Rhodobacterales</taxon>
        <taxon>Paracoccaceae</taxon>
        <taxon>Paracoccus</taxon>
    </lineage>
</organism>
<dbReference type="InterPro" id="IPR036388">
    <property type="entry name" value="WH-like_DNA-bd_sf"/>
</dbReference>
<dbReference type="Gene3D" id="3.30.450.40">
    <property type="match status" value="1"/>
</dbReference>
<dbReference type="PANTHER" id="PTHR30136:SF34">
    <property type="entry name" value="TRANSCRIPTIONAL REGULATOR"/>
    <property type="match status" value="1"/>
</dbReference>
<dbReference type="GO" id="GO:0045892">
    <property type="term" value="P:negative regulation of DNA-templated transcription"/>
    <property type="evidence" value="ECO:0007669"/>
    <property type="project" value="TreeGrafter"/>
</dbReference>
<dbReference type="SUPFAM" id="SSF46785">
    <property type="entry name" value="Winged helix' DNA-binding domain"/>
    <property type="match status" value="1"/>
</dbReference>
<feature type="domain" description="HTH iclR-type" evidence="4">
    <location>
        <begin position="14"/>
        <end position="76"/>
    </location>
</feature>
<keyword evidence="7" id="KW-1185">Reference proteome</keyword>
<keyword evidence="3" id="KW-0804">Transcription</keyword>
<dbReference type="PROSITE" id="PS51078">
    <property type="entry name" value="ICLR_ED"/>
    <property type="match status" value="1"/>
</dbReference>
<evidence type="ECO:0000256" key="1">
    <source>
        <dbReference type="ARBA" id="ARBA00023015"/>
    </source>
</evidence>
<dbReference type="Pfam" id="PF01614">
    <property type="entry name" value="IclR_C"/>
    <property type="match status" value="1"/>
</dbReference>
<accession>A0A422QTQ0</accession>
<dbReference type="InterPro" id="IPR029016">
    <property type="entry name" value="GAF-like_dom_sf"/>
</dbReference>
<proteinExistence type="predicted"/>